<comment type="caution">
    <text evidence="1">The sequence shown here is derived from an EMBL/GenBank/DDBJ whole genome shotgun (WGS) entry which is preliminary data.</text>
</comment>
<gene>
    <name evidence="1" type="ORF">FWK35_00027958</name>
</gene>
<dbReference type="EMBL" id="VUJU01003924">
    <property type="protein sequence ID" value="KAF0756165.1"/>
    <property type="molecule type" value="Genomic_DNA"/>
</dbReference>
<proteinExistence type="predicted"/>
<organism evidence="1 2">
    <name type="scientific">Aphis craccivora</name>
    <name type="common">Cowpea aphid</name>
    <dbReference type="NCBI Taxonomy" id="307492"/>
    <lineage>
        <taxon>Eukaryota</taxon>
        <taxon>Metazoa</taxon>
        <taxon>Ecdysozoa</taxon>
        <taxon>Arthropoda</taxon>
        <taxon>Hexapoda</taxon>
        <taxon>Insecta</taxon>
        <taxon>Pterygota</taxon>
        <taxon>Neoptera</taxon>
        <taxon>Paraneoptera</taxon>
        <taxon>Hemiptera</taxon>
        <taxon>Sternorrhyncha</taxon>
        <taxon>Aphidomorpha</taxon>
        <taxon>Aphidoidea</taxon>
        <taxon>Aphididae</taxon>
        <taxon>Aphidini</taxon>
        <taxon>Aphis</taxon>
        <taxon>Aphis</taxon>
    </lineage>
</organism>
<evidence type="ECO:0000313" key="2">
    <source>
        <dbReference type="Proteomes" id="UP000478052"/>
    </source>
</evidence>
<evidence type="ECO:0000313" key="1">
    <source>
        <dbReference type="EMBL" id="KAF0756165.1"/>
    </source>
</evidence>
<keyword evidence="2" id="KW-1185">Reference proteome</keyword>
<reference evidence="1 2" key="1">
    <citation type="submission" date="2019-08" db="EMBL/GenBank/DDBJ databases">
        <title>Whole genome of Aphis craccivora.</title>
        <authorList>
            <person name="Voronova N.V."/>
            <person name="Shulinski R.S."/>
            <person name="Bandarenka Y.V."/>
            <person name="Zhorov D.G."/>
            <person name="Warner D."/>
        </authorList>
    </citation>
    <scope>NUCLEOTIDE SEQUENCE [LARGE SCALE GENOMIC DNA]</scope>
    <source>
        <strain evidence="1">180601</strain>
        <tissue evidence="1">Whole Body</tissue>
    </source>
</reference>
<protein>
    <submittedName>
        <fullName evidence="1">Uncharacterized protein</fullName>
    </submittedName>
</protein>
<sequence>MHYHLNIRPTP</sequence>
<accession>A0A6G0YI80</accession>
<dbReference type="Proteomes" id="UP000478052">
    <property type="component" value="Unassembled WGS sequence"/>
</dbReference>
<name>A0A6G0YI80_APHCR</name>